<dbReference type="PANTHER" id="PTHR37291:SF1">
    <property type="entry name" value="TYPE IV METHYL-DIRECTED RESTRICTION ENZYME ECOKMCRB SUBUNIT"/>
    <property type="match status" value="1"/>
</dbReference>
<dbReference type="AlphaFoldDB" id="G7SI02"/>
<gene>
    <name evidence="2" type="ORF">SSUD12_1196</name>
</gene>
<dbReference type="KEGG" id="ssk:SSUD12_1196"/>
<dbReference type="PANTHER" id="PTHR37291">
    <property type="entry name" value="5-METHYLCYTOSINE-SPECIFIC RESTRICTION ENZYME B"/>
    <property type="match status" value="1"/>
</dbReference>
<dbReference type="InterPro" id="IPR027417">
    <property type="entry name" value="P-loop_NTPase"/>
</dbReference>
<sequence length="612" mass="69920">MVKVSKLAEYQPVDLKLGIKSSMPNVKSAIALVLLLGLTAENSYSVSYSIENEDTIVIQDSVFDSLLSVLSEILKDEGIALDDFRNNLNDNQLFNSQIEALIVTFELCYELARFSFNNKQLAFSSERTGGKRYAKSIEFTSNIDYVELIATGNERKFYLVLLNWLGFRTLVDSETENKLVKLLTLISEKAIYKIKDGDTDVIFNNLSIYKPLLEHSSIHLASDEEPKGSFRILTSILKGGLNSYLKYHRSVVESKVEKDELVGYINRVEKYLELENKKLSLDSENNTQVSDVEESLEKEERITGGENILFYGVPGSGKSHAIDSKYGQERMYRVVFHPDYMNTDFIGQILPTIKEDETISYEFKPGPFTKVMRKAYEDPANMYYLIIEEINRGNAPAIFGEIFQLLDRTDSGESKYSVVNYDISKAIFDNDSIPIRIPSNLTILATMNTSDQNVFTLDTAFQRRWTMKLILNDINKAEHKNVKISDTSVTWGLFNKVINELIISSNASMLSSEDKRLGAYFISPSDLSRDDIEKRFSEKVIKYLWDDAFKFSRDKLFNTTSYKSLEDIIVGFLSKKADERFIIFKDEIRDLLSSKSADVMETTDYEIENQNP</sequence>
<dbReference type="Pfam" id="PF07728">
    <property type="entry name" value="AAA_5"/>
    <property type="match status" value="1"/>
</dbReference>
<name>G7SI02_STRSU</name>
<dbReference type="EMBL" id="CP002644">
    <property type="protein sequence ID" value="AER19490.1"/>
    <property type="molecule type" value="Genomic_DNA"/>
</dbReference>
<dbReference type="GO" id="GO:0016887">
    <property type="term" value="F:ATP hydrolysis activity"/>
    <property type="evidence" value="ECO:0007669"/>
    <property type="project" value="InterPro"/>
</dbReference>
<evidence type="ECO:0000313" key="2">
    <source>
        <dbReference type="EMBL" id="AER19490.1"/>
    </source>
</evidence>
<dbReference type="HOGENOM" id="CLU_471551_0_0_9"/>
<proteinExistence type="predicted"/>
<feature type="domain" description="ATPase dynein-related AAA" evidence="1">
    <location>
        <begin position="307"/>
        <end position="464"/>
    </location>
</feature>
<accession>G7SI02</accession>
<evidence type="ECO:0000313" key="3">
    <source>
        <dbReference type="Proteomes" id="UP000008845"/>
    </source>
</evidence>
<dbReference type="RefSeq" id="WP_014638140.1">
    <property type="nucleotide sequence ID" value="NC_017621.1"/>
</dbReference>
<evidence type="ECO:0000259" key="1">
    <source>
        <dbReference type="Pfam" id="PF07728"/>
    </source>
</evidence>
<protein>
    <submittedName>
        <fullName evidence="2">ATPase family associated with various cellular activities (AAA)</fullName>
    </submittedName>
</protein>
<dbReference type="Gene3D" id="3.40.50.300">
    <property type="entry name" value="P-loop containing nucleotide triphosphate hydrolases"/>
    <property type="match status" value="1"/>
</dbReference>
<dbReference type="REBASE" id="41232">
    <property type="entry name" value="R2.SsuD12ORF1197P"/>
</dbReference>
<dbReference type="Proteomes" id="UP000008845">
    <property type="component" value="Chromosome"/>
</dbReference>
<organism evidence="2 3">
    <name type="scientific">Streptococcus suis D12</name>
    <dbReference type="NCBI Taxonomy" id="1004952"/>
    <lineage>
        <taxon>Bacteria</taxon>
        <taxon>Bacillati</taxon>
        <taxon>Bacillota</taxon>
        <taxon>Bacilli</taxon>
        <taxon>Lactobacillales</taxon>
        <taxon>Streptococcaceae</taxon>
        <taxon>Streptococcus</taxon>
    </lineage>
</organism>
<reference evidence="2 3" key="1">
    <citation type="journal article" date="2011" name="BMC Genomics">
        <title>Comparative Genomic Analysis of Streptococcus suis reveals significant genomic diversity among different serotypes.</title>
        <authorList>
            <person name="Zhang A."/>
            <person name="Yang M."/>
            <person name="Hu P."/>
            <person name="Wu J."/>
            <person name="Chen B."/>
            <person name="Hua Y."/>
            <person name="Yu J."/>
            <person name="Chen H."/>
            <person name="Xiao J."/>
            <person name="Jin M."/>
        </authorList>
    </citation>
    <scope>NUCLEOTIDE SEQUENCE [LARGE SCALE GENOMIC DNA]</scope>
    <source>
        <strain evidence="2">D12</strain>
    </source>
</reference>
<dbReference type="GO" id="GO:0005524">
    <property type="term" value="F:ATP binding"/>
    <property type="evidence" value="ECO:0007669"/>
    <property type="project" value="InterPro"/>
</dbReference>
<dbReference type="InterPro" id="IPR011704">
    <property type="entry name" value="ATPase_dyneun-rel_AAA"/>
</dbReference>
<dbReference type="SUPFAM" id="SSF52540">
    <property type="entry name" value="P-loop containing nucleoside triphosphate hydrolases"/>
    <property type="match status" value="1"/>
</dbReference>
<dbReference type="PATRIC" id="fig|1004952.3.peg.1169"/>
<dbReference type="InterPro" id="IPR052934">
    <property type="entry name" value="Methyl-DNA_Rec/Restrict_Enz"/>
</dbReference>